<evidence type="ECO:0000256" key="1">
    <source>
        <dbReference type="ARBA" id="ARBA00038455"/>
    </source>
</evidence>
<comment type="caution">
    <text evidence="3">The sequence shown here is derived from an EMBL/GenBank/DDBJ whole genome shotgun (WGS) entry which is preliminary data.</text>
</comment>
<dbReference type="InterPro" id="IPR040442">
    <property type="entry name" value="Pyrv_kinase-like_dom_sf"/>
</dbReference>
<dbReference type="InterPro" id="IPR015813">
    <property type="entry name" value="Pyrv/PenolPyrv_kinase-like_dom"/>
</dbReference>
<dbReference type="Pfam" id="PF13714">
    <property type="entry name" value="PEP_mutase"/>
    <property type="match status" value="1"/>
</dbReference>
<comment type="similarity">
    <text evidence="1">Belongs to the isocitrate lyase/PEP mutase superfamily. PEP mutase family.</text>
</comment>
<reference evidence="3" key="1">
    <citation type="journal article" date="2021" name="Nat. Commun.">
        <title>Genetic determinants of endophytism in the Arabidopsis root mycobiome.</title>
        <authorList>
            <person name="Mesny F."/>
            <person name="Miyauchi S."/>
            <person name="Thiergart T."/>
            <person name="Pickel B."/>
            <person name="Atanasova L."/>
            <person name="Karlsson M."/>
            <person name="Huettel B."/>
            <person name="Barry K.W."/>
            <person name="Haridas S."/>
            <person name="Chen C."/>
            <person name="Bauer D."/>
            <person name="Andreopoulos W."/>
            <person name="Pangilinan J."/>
            <person name="LaButti K."/>
            <person name="Riley R."/>
            <person name="Lipzen A."/>
            <person name="Clum A."/>
            <person name="Drula E."/>
            <person name="Henrissat B."/>
            <person name="Kohler A."/>
            <person name="Grigoriev I.V."/>
            <person name="Martin F.M."/>
            <person name="Hacquard S."/>
        </authorList>
    </citation>
    <scope>NUCLEOTIDE SEQUENCE</scope>
    <source>
        <strain evidence="3">FSSC 5 MPI-SDFR-AT-0091</strain>
    </source>
</reference>
<dbReference type="PANTHER" id="PTHR42905">
    <property type="entry name" value="PHOSPHOENOLPYRUVATE CARBOXYLASE"/>
    <property type="match status" value="1"/>
</dbReference>
<dbReference type="OrthoDB" id="1923844at2759"/>
<dbReference type="PANTHER" id="PTHR42905:SF7">
    <property type="entry name" value="PHOSPHOENOLPYRUVATE PHOSPHOMUTASE"/>
    <property type="match status" value="1"/>
</dbReference>
<dbReference type="EMBL" id="JAGTJS010000015">
    <property type="protein sequence ID" value="KAH7247904.1"/>
    <property type="molecule type" value="Genomic_DNA"/>
</dbReference>
<sequence>MASESRSFHFVSVSNPSTSNISRQGRSFVTGNVRAGSSWSTKSAKPQDKRRAKKTARTRTVVPLKDRVLRSQTEQDDPPQSVKIGKRQASEVLLDFWTTKSLRSISPRPPGVSISGANDKDIHTLLTYSNISKIAHEQLKNDWIRPSLNHAASTHAILAFTALRLSMARPDVLYYVRFAERQRLLAIMAMRRSLEHADEATCNENITAVYNLISFEETLFLPSLSYSRNKTLQPDYAQLKAHISGLREMVALRGDSQVSVDDQCQGAEPTFTEQLILGPYSGLTSGSIGLQMKLALPRGLMKQIYSYPESSFFFIESTLKVSGWCKSGIHHGLREFLVTADCLLKDTSAWLRQPNIYKWDLLGVQSLYGLAIEMLPRWQYEAPSGTTNADQLVALFTAVLIFFISNNGQLLDHIPMPLSNIQDLVSDSTVWPTMRAAGLDLWLAFLLVLSSSHQAAYREYFFRKHLDTLETHKPKIRSVEDYVESLHNTLWLPQRLDNLGVNQSSLPDLGDPSWLYSDLIIRATFKARQLIHPCPVDILRERLNAAKPAIAMAAHNPLGAKLVEEAGFGAVWVSGFELSASYAVPDASILPMSTILEMTRAMGEVQNLPLIVDLDTGFGNAVNVAYAVPRFAAAGATAVVIEDKAFPKDSSLRTGGRHALVSIPEFQGKIAAAKVSPVLVIARTEALIAGLGEEEAIKRAMAYAEAGADAVLVHSKQKTPDEILSFCKAWPGTVPLVIVPTSYPQLSFAEVAALGKVGLVICGNHAIRAAVASMRRTFQHILEDGGIGRVEEEITPVSDIFALQGDDYMRSVEKDYLR</sequence>
<dbReference type="Proteomes" id="UP000736672">
    <property type="component" value="Unassembled WGS sequence"/>
</dbReference>
<evidence type="ECO:0000313" key="4">
    <source>
        <dbReference type="Proteomes" id="UP000736672"/>
    </source>
</evidence>
<name>A0A9P9KCE6_FUSSL</name>
<feature type="compositionally biased region" description="Basic residues" evidence="2">
    <location>
        <begin position="48"/>
        <end position="57"/>
    </location>
</feature>
<dbReference type="CDD" id="cd00377">
    <property type="entry name" value="ICL_PEPM"/>
    <property type="match status" value="1"/>
</dbReference>
<evidence type="ECO:0000256" key="2">
    <source>
        <dbReference type="SAM" id="MobiDB-lite"/>
    </source>
</evidence>
<dbReference type="Gene3D" id="3.20.20.60">
    <property type="entry name" value="Phosphoenolpyruvate-binding domains"/>
    <property type="match status" value="1"/>
</dbReference>
<protein>
    <submittedName>
        <fullName evidence="3">Phosphoenolpyruvate phosphomutase-domain-containing protein</fullName>
    </submittedName>
</protein>
<proteinExistence type="inferred from homology"/>
<dbReference type="InterPro" id="IPR039556">
    <property type="entry name" value="ICL/PEPM"/>
</dbReference>
<dbReference type="NCBIfam" id="TIGR02321">
    <property type="entry name" value="Pphn_pyruv_hyd"/>
    <property type="match status" value="1"/>
</dbReference>
<dbReference type="InterPro" id="IPR012649">
    <property type="entry name" value="PPH"/>
</dbReference>
<dbReference type="GO" id="GO:0003824">
    <property type="term" value="F:catalytic activity"/>
    <property type="evidence" value="ECO:0007669"/>
    <property type="project" value="InterPro"/>
</dbReference>
<evidence type="ECO:0000313" key="3">
    <source>
        <dbReference type="EMBL" id="KAH7247904.1"/>
    </source>
</evidence>
<gene>
    <name evidence="3" type="ORF">B0J15DRAFT_537108</name>
</gene>
<feature type="region of interest" description="Disordered" evidence="2">
    <location>
        <begin position="1"/>
        <end position="59"/>
    </location>
</feature>
<feature type="compositionally biased region" description="Polar residues" evidence="2">
    <location>
        <begin position="12"/>
        <end position="44"/>
    </location>
</feature>
<dbReference type="SUPFAM" id="SSF51621">
    <property type="entry name" value="Phosphoenolpyruvate/pyruvate domain"/>
    <property type="match status" value="1"/>
</dbReference>
<dbReference type="AlphaFoldDB" id="A0A9P9KCE6"/>
<keyword evidence="4" id="KW-1185">Reference proteome</keyword>
<accession>A0A9P9KCE6</accession>
<organism evidence="3 4">
    <name type="scientific">Fusarium solani</name>
    <name type="common">Filamentous fungus</name>
    <dbReference type="NCBI Taxonomy" id="169388"/>
    <lineage>
        <taxon>Eukaryota</taxon>
        <taxon>Fungi</taxon>
        <taxon>Dikarya</taxon>
        <taxon>Ascomycota</taxon>
        <taxon>Pezizomycotina</taxon>
        <taxon>Sordariomycetes</taxon>
        <taxon>Hypocreomycetidae</taxon>
        <taxon>Hypocreales</taxon>
        <taxon>Nectriaceae</taxon>
        <taxon>Fusarium</taxon>
        <taxon>Fusarium solani species complex</taxon>
    </lineage>
</organism>